<dbReference type="InterPro" id="IPR031821">
    <property type="entry name" value="SOSSC"/>
</dbReference>
<keyword evidence="5" id="KW-1185">Reference proteome</keyword>
<accession>A0AAV4BK05</accession>
<feature type="compositionally biased region" description="Acidic residues" evidence="2">
    <location>
        <begin position="38"/>
        <end position="66"/>
    </location>
</feature>
<reference evidence="4 5" key="1">
    <citation type="journal article" date="2021" name="Elife">
        <title>Chloroplast acquisition without the gene transfer in kleptoplastic sea slugs, Plakobranchus ocellatus.</title>
        <authorList>
            <person name="Maeda T."/>
            <person name="Takahashi S."/>
            <person name="Yoshida T."/>
            <person name="Shimamura S."/>
            <person name="Takaki Y."/>
            <person name="Nagai Y."/>
            <person name="Toyoda A."/>
            <person name="Suzuki Y."/>
            <person name="Arimoto A."/>
            <person name="Ishii H."/>
            <person name="Satoh N."/>
            <person name="Nishiyama T."/>
            <person name="Hasebe M."/>
            <person name="Maruyama T."/>
            <person name="Minagawa J."/>
            <person name="Obokata J."/>
            <person name="Shigenobu S."/>
        </authorList>
    </citation>
    <scope>NUCLEOTIDE SEQUENCE [LARGE SCALE GENOMIC DNA]</scope>
</reference>
<sequence>MACGGKSRTGPSRNLFESVQVESDASGDQVHHDRAIDIEEDDADQYNEAEMSDEDEFVPFSDDSDTDTTTSDSSGEESADPNLNSSISEELINGTIVRTRSYFGKEGSEWKNIPIAPNAQRQSQGHAVVMELTLPHQNKGRNVTIDNFFSDADLADRLLQRKTTIVGTVRRNKRFLHNEYLAKKKLKLNDSLFGFSDNKCILSYQGHKNKKVILLSTMHTQPVILPGEKRKPEIVMYYNSTKGGRCDHRPNRKVLEHIQEQKKRLQHGHHSSASSSSALSVPPSQMLAGSSSIIGASFAAEYASISNPQQRTALQHAHANSVGYFITQDSSFGNLILPVLPRITDAKGDVK</sequence>
<dbReference type="InterPro" id="IPR029526">
    <property type="entry name" value="PGBD"/>
</dbReference>
<dbReference type="Proteomes" id="UP000735302">
    <property type="component" value="Unassembled WGS sequence"/>
</dbReference>
<proteinExistence type="inferred from homology"/>
<dbReference type="GO" id="GO:0005654">
    <property type="term" value="C:nucleoplasm"/>
    <property type="evidence" value="ECO:0007669"/>
    <property type="project" value="TreeGrafter"/>
</dbReference>
<feature type="region of interest" description="Disordered" evidence="2">
    <location>
        <begin position="1"/>
        <end position="87"/>
    </location>
</feature>
<name>A0AAV4BK05_9GAST</name>
<dbReference type="Pfam" id="PF15925">
    <property type="entry name" value="SOSSC"/>
    <property type="match status" value="1"/>
</dbReference>
<comment type="caution">
    <text evidence="4">The sequence shown here is derived from an EMBL/GenBank/DDBJ whole genome shotgun (WGS) entry which is preliminary data.</text>
</comment>
<organism evidence="4 5">
    <name type="scientific">Plakobranchus ocellatus</name>
    <dbReference type="NCBI Taxonomy" id="259542"/>
    <lineage>
        <taxon>Eukaryota</taxon>
        <taxon>Metazoa</taxon>
        <taxon>Spiralia</taxon>
        <taxon>Lophotrochozoa</taxon>
        <taxon>Mollusca</taxon>
        <taxon>Gastropoda</taxon>
        <taxon>Heterobranchia</taxon>
        <taxon>Euthyneura</taxon>
        <taxon>Panpulmonata</taxon>
        <taxon>Sacoglossa</taxon>
        <taxon>Placobranchoidea</taxon>
        <taxon>Plakobranchidae</taxon>
        <taxon>Plakobranchus</taxon>
    </lineage>
</organism>
<evidence type="ECO:0000313" key="5">
    <source>
        <dbReference type="Proteomes" id="UP000735302"/>
    </source>
</evidence>
<dbReference type="GO" id="GO:0070876">
    <property type="term" value="C:SOSS complex"/>
    <property type="evidence" value="ECO:0007669"/>
    <property type="project" value="InterPro"/>
</dbReference>
<feature type="compositionally biased region" description="Polar residues" evidence="2">
    <location>
        <begin position="9"/>
        <end position="23"/>
    </location>
</feature>
<dbReference type="Pfam" id="PF13843">
    <property type="entry name" value="DDE_Tnp_1_7"/>
    <property type="match status" value="1"/>
</dbReference>
<protein>
    <submittedName>
        <fullName evidence="4">PiggyBac transposable element-derived protein 4-like protein</fullName>
    </submittedName>
</protein>
<gene>
    <name evidence="4" type="ORF">PoB_004576700</name>
</gene>
<dbReference type="PANTHER" id="PTHR31526:SF2">
    <property type="entry name" value="SOSS COMPLEX SUBUNIT C"/>
    <property type="match status" value="1"/>
</dbReference>
<dbReference type="PANTHER" id="PTHR31526">
    <property type="entry name" value="SOSS COMPLEX SUBUNIT C"/>
    <property type="match status" value="1"/>
</dbReference>
<dbReference type="GO" id="GO:0006281">
    <property type="term" value="P:DNA repair"/>
    <property type="evidence" value="ECO:0007669"/>
    <property type="project" value="InterPro"/>
</dbReference>
<feature type="compositionally biased region" description="Low complexity" evidence="2">
    <location>
        <begin position="271"/>
        <end position="283"/>
    </location>
</feature>
<evidence type="ECO:0000256" key="2">
    <source>
        <dbReference type="SAM" id="MobiDB-lite"/>
    </source>
</evidence>
<comment type="similarity">
    <text evidence="1">Belongs to the SOSS-C family.</text>
</comment>
<feature type="domain" description="PiggyBac transposable element-derived protein" evidence="3">
    <location>
        <begin position="118"/>
        <end position="253"/>
    </location>
</feature>
<feature type="region of interest" description="Disordered" evidence="2">
    <location>
        <begin position="261"/>
        <end position="283"/>
    </location>
</feature>
<evidence type="ECO:0000313" key="4">
    <source>
        <dbReference type="EMBL" id="GFO19262.1"/>
    </source>
</evidence>
<evidence type="ECO:0000259" key="3">
    <source>
        <dbReference type="Pfam" id="PF13843"/>
    </source>
</evidence>
<evidence type="ECO:0000256" key="1">
    <source>
        <dbReference type="ARBA" id="ARBA00007829"/>
    </source>
</evidence>
<dbReference type="AlphaFoldDB" id="A0AAV4BK05"/>
<dbReference type="EMBL" id="BLXT01005065">
    <property type="protein sequence ID" value="GFO19262.1"/>
    <property type="molecule type" value="Genomic_DNA"/>
</dbReference>